<dbReference type="SUPFAM" id="SSF56719">
    <property type="entry name" value="Type II DNA topoisomerase"/>
    <property type="match status" value="1"/>
</dbReference>
<evidence type="ECO:0000313" key="11">
    <source>
        <dbReference type="WBParaSite" id="ACAC_0000514701-mRNA-1"/>
    </source>
</evidence>
<dbReference type="PANTHER" id="PTHR10169:SF38">
    <property type="entry name" value="DNA TOPOISOMERASE 2"/>
    <property type="match status" value="1"/>
</dbReference>
<dbReference type="Proteomes" id="UP000035642">
    <property type="component" value="Unassembled WGS sequence"/>
</dbReference>
<dbReference type="GO" id="GO:0003677">
    <property type="term" value="F:DNA binding"/>
    <property type="evidence" value="ECO:0007669"/>
    <property type="project" value="UniProtKB-KW"/>
</dbReference>
<accession>A0A0K0D502</accession>
<evidence type="ECO:0000256" key="6">
    <source>
        <dbReference type="ARBA" id="ARBA00023029"/>
    </source>
</evidence>
<dbReference type="GO" id="GO:0000712">
    <property type="term" value="P:resolution of meiotic recombination intermediates"/>
    <property type="evidence" value="ECO:0007669"/>
    <property type="project" value="TreeGrafter"/>
</dbReference>
<dbReference type="Gene3D" id="1.10.268.10">
    <property type="entry name" value="Topoisomerase, domain 3"/>
    <property type="match status" value="1"/>
</dbReference>
<proteinExistence type="predicted"/>
<dbReference type="STRING" id="6313.A0A0K0D502"/>
<dbReference type="InterPro" id="IPR050634">
    <property type="entry name" value="DNA_Topoisomerase_II"/>
</dbReference>
<keyword evidence="4" id="KW-0547">Nucleotide-binding</keyword>
<organism evidence="10 11">
    <name type="scientific">Angiostrongylus cantonensis</name>
    <name type="common">Rat lungworm</name>
    <dbReference type="NCBI Taxonomy" id="6313"/>
    <lineage>
        <taxon>Eukaryota</taxon>
        <taxon>Metazoa</taxon>
        <taxon>Ecdysozoa</taxon>
        <taxon>Nematoda</taxon>
        <taxon>Chromadorea</taxon>
        <taxon>Rhabditida</taxon>
        <taxon>Rhabditina</taxon>
        <taxon>Rhabditomorpha</taxon>
        <taxon>Strongyloidea</taxon>
        <taxon>Metastrongylidae</taxon>
        <taxon>Angiostrongylus</taxon>
    </lineage>
</organism>
<name>A0A0K0D502_ANGCA</name>
<comment type="catalytic activity">
    <reaction evidence="1">
        <text>ATP-dependent breakage, passage and rejoining of double-stranded DNA.</text>
        <dbReference type="EC" id="5.6.2.2"/>
    </reaction>
</comment>
<sequence>MWLYSFVYFILKISHLASVGDRVGDVRYGCRYVIENLLQFIELVISGNIRPHERHLHELQNEMREMGFEDDPVKKWKGEKADLSYLTNMPMSRLTVSEMHEFRVQLNSIYEKLNRVAEFSWQDAWLTDLQVLEKELKNSLRYEVK</sequence>
<dbReference type="GO" id="GO:0000819">
    <property type="term" value="P:sister chromatid segregation"/>
    <property type="evidence" value="ECO:0007669"/>
    <property type="project" value="TreeGrafter"/>
</dbReference>
<feature type="signal peptide" evidence="9">
    <location>
        <begin position="1"/>
        <end position="18"/>
    </location>
</feature>
<comment type="cofactor">
    <cofactor evidence="2">
        <name>Mg(2+)</name>
        <dbReference type="ChEBI" id="CHEBI:18420"/>
    </cofactor>
</comment>
<dbReference type="PANTHER" id="PTHR10169">
    <property type="entry name" value="DNA TOPOISOMERASE/GYRASE"/>
    <property type="match status" value="1"/>
</dbReference>
<evidence type="ECO:0000256" key="9">
    <source>
        <dbReference type="SAM" id="SignalP"/>
    </source>
</evidence>
<feature type="chain" id="PRO_5005326429" description="DNA topoisomerase (ATP-hydrolyzing)" evidence="9">
    <location>
        <begin position="19"/>
        <end position="145"/>
    </location>
</feature>
<dbReference type="GO" id="GO:0003918">
    <property type="term" value="F:DNA topoisomerase type II (double strand cut, ATP-hydrolyzing) activity"/>
    <property type="evidence" value="ECO:0007669"/>
    <property type="project" value="UniProtKB-EC"/>
</dbReference>
<evidence type="ECO:0000256" key="1">
    <source>
        <dbReference type="ARBA" id="ARBA00000185"/>
    </source>
</evidence>
<keyword evidence="6" id="KW-0799">Topoisomerase</keyword>
<dbReference type="InterPro" id="IPR013757">
    <property type="entry name" value="Topo_IIA_A_a_sf"/>
</dbReference>
<evidence type="ECO:0000256" key="4">
    <source>
        <dbReference type="ARBA" id="ARBA00022741"/>
    </source>
</evidence>
<dbReference type="GO" id="GO:0005524">
    <property type="term" value="F:ATP binding"/>
    <property type="evidence" value="ECO:0007669"/>
    <property type="project" value="UniProtKB-KW"/>
</dbReference>
<evidence type="ECO:0000313" key="10">
    <source>
        <dbReference type="Proteomes" id="UP000035642"/>
    </source>
</evidence>
<dbReference type="GO" id="GO:0005634">
    <property type="term" value="C:nucleus"/>
    <property type="evidence" value="ECO:0007669"/>
    <property type="project" value="TreeGrafter"/>
</dbReference>
<evidence type="ECO:0000256" key="7">
    <source>
        <dbReference type="ARBA" id="ARBA00023125"/>
    </source>
</evidence>
<protein>
    <recommendedName>
        <fullName evidence="3">DNA topoisomerase (ATP-hydrolyzing)</fullName>
        <ecNumber evidence="3">5.6.2.2</ecNumber>
    </recommendedName>
</protein>
<keyword evidence="7" id="KW-0238">DNA-binding</keyword>
<evidence type="ECO:0000256" key="3">
    <source>
        <dbReference type="ARBA" id="ARBA00012895"/>
    </source>
</evidence>
<dbReference type="AlphaFoldDB" id="A0A0K0D502"/>
<evidence type="ECO:0000256" key="2">
    <source>
        <dbReference type="ARBA" id="ARBA00001946"/>
    </source>
</evidence>
<reference evidence="10" key="1">
    <citation type="submission" date="2012-09" db="EMBL/GenBank/DDBJ databases">
        <authorList>
            <person name="Martin A.A."/>
        </authorList>
    </citation>
    <scope>NUCLEOTIDE SEQUENCE</scope>
</reference>
<keyword evidence="10" id="KW-1185">Reference proteome</keyword>
<keyword evidence="5" id="KW-0067">ATP-binding</keyword>
<dbReference type="EC" id="5.6.2.2" evidence="3"/>
<dbReference type="InterPro" id="IPR013760">
    <property type="entry name" value="Topo_IIA-like_dom_sf"/>
</dbReference>
<dbReference type="WBParaSite" id="ACAC_0000514701-mRNA-1">
    <property type="protein sequence ID" value="ACAC_0000514701-mRNA-1"/>
    <property type="gene ID" value="ACAC_0000514701"/>
</dbReference>
<evidence type="ECO:0000256" key="5">
    <source>
        <dbReference type="ARBA" id="ARBA00022840"/>
    </source>
</evidence>
<keyword evidence="9" id="KW-0732">Signal</keyword>
<reference evidence="11" key="2">
    <citation type="submission" date="2017-02" db="UniProtKB">
        <authorList>
            <consortium name="WormBaseParasite"/>
        </authorList>
    </citation>
    <scope>IDENTIFICATION</scope>
</reference>
<keyword evidence="8" id="KW-0413">Isomerase</keyword>
<evidence type="ECO:0000256" key="8">
    <source>
        <dbReference type="ARBA" id="ARBA00023235"/>
    </source>
</evidence>